<organism evidence="6 7">
    <name type="scientific">Vibrio hyugaensis</name>
    <dbReference type="NCBI Taxonomy" id="1534743"/>
    <lineage>
        <taxon>Bacteria</taxon>
        <taxon>Pseudomonadati</taxon>
        <taxon>Pseudomonadota</taxon>
        <taxon>Gammaproteobacteria</taxon>
        <taxon>Vibrionales</taxon>
        <taxon>Vibrionaceae</taxon>
        <taxon>Vibrio</taxon>
    </lineage>
</organism>
<evidence type="ECO:0000313" key="6">
    <source>
        <dbReference type="EMBL" id="GLR05666.1"/>
    </source>
</evidence>
<dbReference type="PRINTS" id="PR01607">
    <property type="entry name" value="APYRASEFAMLY"/>
</dbReference>
<evidence type="ECO:0000313" key="7">
    <source>
        <dbReference type="Proteomes" id="UP001156669"/>
    </source>
</evidence>
<proteinExistence type="inferred from homology"/>
<keyword evidence="7" id="KW-1185">Reference proteome</keyword>
<evidence type="ECO:0000256" key="3">
    <source>
        <dbReference type="RuleBase" id="RU362119"/>
    </source>
</evidence>
<protein>
    <submittedName>
        <fullName evidence="6">2',3'-cyclic-nucleotide 2'-phosphodiesterase</fullName>
    </submittedName>
</protein>
<comment type="similarity">
    <text evidence="1 3">Belongs to the 5'-nucleotidase family.</text>
</comment>
<dbReference type="Pfam" id="PF00149">
    <property type="entry name" value="Metallophos"/>
    <property type="match status" value="1"/>
</dbReference>
<dbReference type="InterPro" id="IPR004843">
    <property type="entry name" value="Calcineurin-like_PHP"/>
</dbReference>
<dbReference type="PANTHER" id="PTHR11575:SF6">
    <property type="entry name" value="2',3'-CYCLIC-NUCLEOTIDE 2'-PHOSPHODIESTERASE_3'-NUCLEOTIDASE"/>
    <property type="match status" value="1"/>
</dbReference>
<gene>
    <name evidence="6" type="ORF">GCM10007906_32540</name>
</gene>
<dbReference type="PROSITE" id="PS00786">
    <property type="entry name" value="5_NUCLEOTIDASE_2"/>
    <property type="match status" value="1"/>
</dbReference>
<dbReference type="SUPFAM" id="SSF55816">
    <property type="entry name" value="5'-nucleotidase (syn. UDP-sugar hydrolase), C-terminal domain"/>
    <property type="match status" value="1"/>
</dbReference>
<dbReference type="Proteomes" id="UP001156669">
    <property type="component" value="Unassembled WGS sequence"/>
</dbReference>
<evidence type="ECO:0000259" key="4">
    <source>
        <dbReference type="Pfam" id="PF00149"/>
    </source>
</evidence>
<dbReference type="RefSeq" id="WP_231578781.1">
    <property type="nucleotide sequence ID" value="NZ_BBLD01000014.1"/>
</dbReference>
<dbReference type="InterPro" id="IPR008334">
    <property type="entry name" value="5'-Nucleotdase_C"/>
</dbReference>
<evidence type="ECO:0000259" key="5">
    <source>
        <dbReference type="Pfam" id="PF02872"/>
    </source>
</evidence>
<dbReference type="InterPro" id="IPR006146">
    <property type="entry name" value="5'-Nucleotdase_CS"/>
</dbReference>
<keyword evidence="3" id="KW-0378">Hydrolase</keyword>
<dbReference type="Gene3D" id="3.90.780.10">
    <property type="entry name" value="5'-Nucleotidase, C-terminal domain"/>
    <property type="match status" value="1"/>
</dbReference>
<keyword evidence="3" id="KW-0547">Nucleotide-binding</keyword>
<accession>A0ABQ5Y8C3</accession>
<dbReference type="NCBIfam" id="NF006938">
    <property type="entry name" value="PRK09420.1"/>
    <property type="match status" value="1"/>
</dbReference>
<dbReference type="Gene3D" id="3.60.21.10">
    <property type="match status" value="1"/>
</dbReference>
<evidence type="ECO:0000256" key="2">
    <source>
        <dbReference type="ARBA" id="ARBA00022729"/>
    </source>
</evidence>
<comment type="caution">
    <text evidence="6">The sequence shown here is derived from an EMBL/GenBank/DDBJ whole genome shotgun (WGS) entry which is preliminary data.</text>
</comment>
<feature type="domain" description="Calcineurin-like phosphoesterase" evidence="4">
    <location>
        <begin position="36"/>
        <end position="298"/>
    </location>
</feature>
<evidence type="ECO:0000256" key="1">
    <source>
        <dbReference type="ARBA" id="ARBA00006654"/>
    </source>
</evidence>
<dbReference type="PROSITE" id="PS51257">
    <property type="entry name" value="PROKAR_LIPOPROTEIN"/>
    <property type="match status" value="1"/>
</dbReference>
<dbReference type="SUPFAM" id="SSF56300">
    <property type="entry name" value="Metallo-dependent phosphatases"/>
    <property type="match status" value="1"/>
</dbReference>
<feature type="domain" description="5'-Nucleotidase C-terminal" evidence="5">
    <location>
        <begin position="456"/>
        <end position="608"/>
    </location>
</feature>
<dbReference type="PROSITE" id="PS00785">
    <property type="entry name" value="5_NUCLEOTIDASE_1"/>
    <property type="match status" value="1"/>
</dbReference>
<dbReference type="InterPro" id="IPR036907">
    <property type="entry name" value="5'-Nucleotdase_C_sf"/>
</dbReference>
<sequence length="710" mass="78326">MNTPTKLALSTSMAVALFGCGSSSDDEQTPVTIDLRLMETTDLHGNMMPYNYFSNQGQQDYGFARTAPVIRQAREEVANSMLFDNGDLIQGSPMADYMANLGLEYLEKNRHSVYKAMNLLDYDAANIGNHEFNYGLEYLDAAIKGANFPYVVANVFKYDETLVTPDSFESQSCEPHIDSEFLDQAETAFDPYLILDRDFIADDGETYTVSVGVIGFTPPNIMSWDKTHLECEVLVSDIKTTAAYYVEKMKDDGADIIVAIPHTGLSGGDADVPFMDNATWQLAQIDGIDAIMFGHDHNNFPTTSGSYDGMEGVDAPTGKVFGKPAVMPGYWGNNVGVIDLVLETTNSGESWSVNHAQSTAELRSLFADKNAVAADVVQAVMEDHDGTVEFMKTPILQIEQKINSFFSAIESDLSVQIVNEAQFNWGNKITSDGTLEMEPNSILLSVSAPFKGGRGGAFDYTNIDGSELTNASVADLYVFDNNTPAVLKLTIADVKEWLETIASQQYKTVTEQDDYLLHQMFRSYNLDIFYGGWDADNNPISLTYSIDVNQPPRYYVDDSGELINDTENKPQLNPAGDYRRISDISYNGAVLNDDQVVYVVTNNYRASNNWIPGVDNAELVYEDGAYSNRELVDQYLNELADSYPEAVPLHRFENAQNFSLTGLAAGTSVKFLSSPDGDVFAGEVDSITFTNETGDVGDNSGFSVYQYTFE</sequence>
<dbReference type="EMBL" id="BSOE01000054">
    <property type="protein sequence ID" value="GLR05666.1"/>
    <property type="molecule type" value="Genomic_DNA"/>
</dbReference>
<dbReference type="PANTHER" id="PTHR11575">
    <property type="entry name" value="5'-NUCLEOTIDASE-RELATED"/>
    <property type="match status" value="1"/>
</dbReference>
<keyword evidence="2" id="KW-0732">Signal</keyword>
<dbReference type="InterPro" id="IPR006179">
    <property type="entry name" value="5_nucleotidase/apyrase"/>
</dbReference>
<reference evidence="7" key="1">
    <citation type="journal article" date="2019" name="Int. J. Syst. Evol. Microbiol.">
        <title>The Global Catalogue of Microorganisms (GCM) 10K type strain sequencing project: providing services to taxonomists for standard genome sequencing and annotation.</title>
        <authorList>
            <consortium name="The Broad Institute Genomics Platform"/>
            <consortium name="The Broad Institute Genome Sequencing Center for Infectious Disease"/>
            <person name="Wu L."/>
            <person name="Ma J."/>
        </authorList>
    </citation>
    <scope>NUCLEOTIDE SEQUENCE [LARGE SCALE GENOMIC DNA]</scope>
    <source>
        <strain evidence="7">NBRC 110633</strain>
    </source>
</reference>
<dbReference type="Pfam" id="PF02872">
    <property type="entry name" value="5_nucleotid_C"/>
    <property type="match status" value="1"/>
</dbReference>
<name>A0ABQ5Y8C3_9VIBR</name>
<dbReference type="InterPro" id="IPR029052">
    <property type="entry name" value="Metallo-depent_PP-like"/>
</dbReference>